<name>A0ABT5C6X1_9BACT</name>
<gene>
    <name evidence="2" type="ORF">POL72_28545</name>
</gene>
<evidence type="ECO:0008006" key="4">
    <source>
        <dbReference type="Google" id="ProtNLM"/>
    </source>
</evidence>
<protein>
    <recommendedName>
        <fullName evidence="4">Secreted protein</fullName>
    </recommendedName>
</protein>
<reference evidence="2 3" key="1">
    <citation type="submission" date="2023-01" db="EMBL/GenBank/DDBJ databases">
        <title>Minimal conservation of predation-associated metabolite biosynthetic gene clusters underscores biosynthetic potential of Myxococcota including descriptions for ten novel species: Archangium lansinium sp. nov., Myxococcus landrumus sp. nov., Nannocystis bai.</title>
        <authorList>
            <person name="Ahearne A."/>
            <person name="Stevens C."/>
            <person name="Dowd S."/>
        </authorList>
    </citation>
    <scope>NUCLEOTIDE SEQUENCE [LARGE SCALE GENOMIC DNA]</scope>
    <source>
        <strain evidence="2 3">WIWO2</strain>
    </source>
</reference>
<keyword evidence="3" id="KW-1185">Reference proteome</keyword>
<feature type="region of interest" description="Disordered" evidence="1">
    <location>
        <begin position="99"/>
        <end position="130"/>
    </location>
</feature>
<accession>A0ABT5C6X1</accession>
<evidence type="ECO:0000256" key="1">
    <source>
        <dbReference type="SAM" id="MobiDB-lite"/>
    </source>
</evidence>
<dbReference type="RefSeq" id="WP_272099025.1">
    <property type="nucleotide sequence ID" value="NZ_JAQNDK010000003.1"/>
</dbReference>
<proteinExistence type="predicted"/>
<organism evidence="2 3">
    <name type="scientific">Sorangium atrum</name>
    <dbReference type="NCBI Taxonomy" id="2995308"/>
    <lineage>
        <taxon>Bacteria</taxon>
        <taxon>Pseudomonadati</taxon>
        <taxon>Myxococcota</taxon>
        <taxon>Polyangia</taxon>
        <taxon>Polyangiales</taxon>
        <taxon>Polyangiaceae</taxon>
        <taxon>Sorangium</taxon>
    </lineage>
</organism>
<dbReference type="Proteomes" id="UP001217485">
    <property type="component" value="Unassembled WGS sequence"/>
</dbReference>
<evidence type="ECO:0000313" key="3">
    <source>
        <dbReference type="Proteomes" id="UP001217485"/>
    </source>
</evidence>
<sequence>MRLEVVRGPGAEGCADEALLRAEVARGLGGDPFEDDASRVLTVSIAQEGPELTALMALRESEDAGDTAWAEGFSTRRGCAELISGVALAIVAQILNAPERAPSPSERSLPPSTPLPQARRTAPEPPLHEAMPAPTERWRLEAGLGATLGLGITPGAAAGMTMSVGVRRPDWSVAVEGRGLVSLAKEVEGMRLGTTAFTAATVTCLRGRHLFGCGLATLGAVRFVPEDPWNMRVRSTALFGIGARFGSAWRLSDRWSVHGYAEAIWIVEDALLRRQVDHAVTPAPLYWTSPPLGAAFGLGVTATY</sequence>
<comment type="caution">
    <text evidence="2">The sequence shown here is derived from an EMBL/GenBank/DDBJ whole genome shotgun (WGS) entry which is preliminary data.</text>
</comment>
<evidence type="ECO:0000313" key="2">
    <source>
        <dbReference type="EMBL" id="MDC0681723.1"/>
    </source>
</evidence>
<dbReference type="EMBL" id="JAQNDK010000003">
    <property type="protein sequence ID" value="MDC0681723.1"/>
    <property type="molecule type" value="Genomic_DNA"/>
</dbReference>